<dbReference type="EMBL" id="CAJVCH010033584">
    <property type="protein sequence ID" value="CAG7714138.1"/>
    <property type="molecule type" value="Genomic_DNA"/>
</dbReference>
<reference evidence="1" key="1">
    <citation type="submission" date="2021-06" db="EMBL/GenBank/DDBJ databases">
        <authorList>
            <person name="Hodson N. C."/>
            <person name="Mongue J. A."/>
            <person name="Jaron S. K."/>
        </authorList>
    </citation>
    <scope>NUCLEOTIDE SEQUENCE</scope>
</reference>
<proteinExistence type="predicted"/>
<sequence length="69" mass="7530">NAGWLLNAEAPFVKEGYLQFIDKVLSLGDVYIVSISKSLDWVQNPKALSAVNDITSWRPAPVKANGCPL</sequence>
<feature type="non-terminal residue" evidence="1">
    <location>
        <position position="1"/>
    </location>
</feature>
<dbReference type="AlphaFoldDB" id="A0A8J2JFD8"/>
<feature type="non-terminal residue" evidence="1">
    <location>
        <position position="69"/>
    </location>
</feature>
<evidence type="ECO:0000313" key="2">
    <source>
        <dbReference type="Proteomes" id="UP000708208"/>
    </source>
</evidence>
<organism evidence="1 2">
    <name type="scientific">Allacma fusca</name>
    <dbReference type="NCBI Taxonomy" id="39272"/>
    <lineage>
        <taxon>Eukaryota</taxon>
        <taxon>Metazoa</taxon>
        <taxon>Ecdysozoa</taxon>
        <taxon>Arthropoda</taxon>
        <taxon>Hexapoda</taxon>
        <taxon>Collembola</taxon>
        <taxon>Symphypleona</taxon>
        <taxon>Sminthuridae</taxon>
        <taxon>Allacma</taxon>
    </lineage>
</organism>
<protein>
    <submittedName>
        <fullName evidence="1">Uncharacterized protein</fullName>
    </submittedName>
</protein>
<dbReference type="OrthoDB" id="504708at2759"/>
<comment type="caution">
    <text evidence="1">The sequence shown here is derived from an EMBL/GenBank/DDBJ whole genome shotgun (WGS) entry which is preliminary data.</text>
</comment>
<keyword evidence="2" id="KW-1185">Reference proteome</keyword>
<accession>A0A8J2JFD8</accession>
<name>A0A8J2JFD8_9HEXA</name>
<gene>
    <name evidence="1" type="ORF">AFUS01_LOCUS5290</name>
</gene>
<dbReference type="Proteomes" id="UP000708208">
    <property type="component" value="Unassembled WGS sequence"/>
</dbReference>
<evidence type="ECO:0000313" key="1">
    <source>
        <dbReference type="EMBL" id="CAG7714138.1"/>
    </source>
</evidence>